<sequence>MESFFESEFMLSNSLHFVLLTCGLALAFHLPIWCGFNLCKRKWKYVDYLWPLLAGVGMLGAVSEIRAAVAGNWAITEQTRAVTILESVHEFSVRQIKSDMCSGLISVGGEDGYSDPCSWYLSVAKHLKSLDLNLLPILDLNLFSTSGLNLKWVEEDVTWVNGMFEQYNQQKKRYDETKLAQVKHPIEQVFWYISPYLVCFAVALRLAKVTGELKLEKQT</sequence>
<dbReference type="Proteomes" id="UP000262832">
    <property type="component" value="Chromosome I"/>
</dbReference>
<evidence type="ECO:0000313" key="3">
    <source>
        <dbReference type="Proteomes" id="UP000262832"/>
    </source>
</evidence>
<keyword evidence="1" id="KW-1133">Transmembrane helix</keyword>
<evidence type="ECO:0000256" key="1">
    <source>
        <dbReference type="SAM" id="Phobius"/>
    </source>
</evidence>
<dbReference type="RefSeq" id="WP_128811068.1">
    <property type="nucleotide sequence ID" value="NZ_CP032093.1"/>
</dbReference>
<protein>
    <submittedName>
        <fullName evidence="2">Uncharacterized protein</fullName>
    </submittedName>
</protein>
<organism evidence="2 3">
    <name type="scientific">Vibrio alfacsensis</name>
    <dbReference type="NCBI Taxonomy" id="1074311"/>
    <lineage>
        <taxon>Bacteria</taxon>
        <taxon>Pseudomonadati</taxon>
        <taxon>Pseudomonadota</taxon>
        <taxon>Gammaproteobacteria</taxon>
        <taxon>Vibrionales</taxon>
        <taxon>Vibrionaceae</taxon>
        <taxon>Vibrio</taxon>
    </lineage>
</organism>
<reference evidence="2 3" key="1">
    <citation type="submission" date="2018-08" db="EMBL/GenBank/DDBJ databases">
        <title>Genomic taxonomy of the Vibrionaceae family.</title>
        <authorList>
            <person name="Gomez-Gil B."/>
            <person name="Tanaka M."/>
            <person name="Sawabe T."/>
            <person name="Enciso-Ibarra K."/>
        </authorList>
    </citation>
    <scope>NUCLEOTIDE SEQUENCE [LARGE SCALE GENOMIC DNA]</scope>
    <source>
        <strain evidence="2 3">CAIM 1831</strain>
    </source>
</reference>
<evidence type="ECO:0000313" key="2">
    <source>
        <dbReference type="EMBL" id="AXY01274.1"/>
    </source>
</evidence>
<accession>A0ABM6YUD9</accession>
<feature type="transmembrane region" description="Helical" evidence="1">
    <location>
        <begin position="15"/>
        <end position="36"/>
    </location>
</feature>
<name>A0ABM6YUD9_9VIBR</name>
<dbReference type="EMBL" id="CP032093">
    <property type="protein sequence ID" value="AXY01274.1"/>
    <property type="molecule type" value="Genomic_DNA"/>
</dbReference>
<keyword evidence="1" id="KW-0812">Transmembrane</keyword>
<gene>
    <name evidence="2" type="ORF">D1115_08860</name>
</gene>
<proteinExistence type="predicted"/>
<keyword evidence="1" id="KW-0472">Membrane</keyword>
<keyword evidence="3" id="KW-1185">Reference proteome</keyword>